<gene>
    <name evidence="1" type="ORF">C1645_832034</name>
</gene>
<proteinExistence type="predicted"/>
<organism evidence="1 2">
    <name type="scientific">Glomus cerebriforme</name>
    <dbReference type="NCBI Taxonomy" id="658196"/>
    <lineage>
        <taxon>Eukaryota</taxon>
        <taxon>Fungi</taxon>
        <taxon>Fungi incertae sedis</taxon>
        <taxon>Mucoromycota</taxon>
        <taxon>Glomeromycotina</taxon>
        <taxon>Glomeromycetes</taxon>
        <taxon>Glomerales</taxon>
        <taxon>Glomeraceae</taxon>
        <taxon>Glomus</taxon>
    </lineage>
</organism>
<dbReference type="Proteomes" id="UP000265703">
    <property type="component" value="Unassembled WGS sequence"/>
</dbReference>
<keyword evidence="2" id="KW-1185">Reference proteome</keyword>
<name>A0A397SKV6_9GLOM</name>
<protein>
    <submittedName>
        <fullName evidence="1">Uncharacterized protein</fullName>
    </submittedName>
</protein>
<dbReference type="AlphaFoldDB" id="A0A397SKV6"/>
<dbReference type="EMBL" id="QKYT01000481">
    <property type="protein sequence ID" value="RIA84607.1"/>
    <property type="molecule type" value="Genomic_DNA"/>
</dbReference>
<comment type="caution">
    <text evidence="1">The sequence shown here is derived from an EMBL/GenBank/DDBJ whole genome shotgun (WGS) entry which is preliminary data.</text>
</comment>
<evidence type="ECO:0000313" key="2">
    <source>
        <dbReference type="Proteomes" id="UP000265703"/>
    </source>
</evidence>
<sequence>MDAMDPTSRLLKGPNIWNICIIDNIDFKGKTFTYYDTCSSSHATLRLSIDSACSENSEIEFSHIADIETINKKIIDAYNINFKYAPAHVVILEAGGNPNKIQNFYEN</sequence>
<evidence type="ECO:0000313" key="1">
    <source>
        <dbReference type="EMBL" id="RIA84607.1"/>
    </source>
</evidence>
<reference evidence="1 2" key="1">
    <citation type="submission" date="2018-06" db="EMBL/GenBank/DDBJ databases">
        <title>Comparative genomics reveals the genomic features of Rhizophagus irregularis, R. cerebriforme, R. diaphanum and Gigaspora rosea, and their symbiotic lifestyle signature.</title>
        <authorList>
            <person name="Morin E."/>
            <person name="San Clemente H."/>
            <person name="Chen E.C.H."/>
            <person name="De La Providencia I."/>
            <person name="Hainaut M."/>
            <person name="Kuo A."/>
            <person name="Kohler A."/>
            <person name="Murat C."/>
            <person name="Tang N."/>
            <person name="Roy S."/>
            <person name="Loubradou J."/>
            <person name="Henrissat B."/>
            <person name="Grigoriev I.V."/>
            <person name="Corradi N."/>
            <person name="Roux C."/>
            <person name="Martin F.M."/>
        </authorList>
    </citation>
    <scope>NUCLEOTIDE SEQUENCE [LARGE SCALE GENOMIC DNA]</scope>
    <source>
        <strain evidence="1 2">DAOM 227022</strain>
    </source>
</reference>
<accession>A0A397SKV6</accession>